<proteinExistence type="predicted"/>
<evidence type="ECO:0000256" key="2">
    <source>
        <dbReference type="SAM" id="Phobius"/>
    </source>
</evidence>
<evidence type="ECO:0000313" key="3">
    <source>
        <dbReference type="EMBL" id="GAA0924322.1"/>
    </source>
</evidence>
<keyword evidence="2" id="KW-0812">Transmembrane</keyword>
<dbReference type="EMBL" id="BAAAHQ010000010">
    <property type="protein sequence ID" value="GAA0924322.1"/>
    <property type="molecule type" value="Genomic_DNA"/>
</dbReference>
<accession>A0ABN1P9J3</accession>
<keyword evidence="2" id="KW-1133">Transmembrane helix</keyword>
<feature type="compositionally biased region" description="Gly residues" evidence="1">
    <location>
        <begin position="141"/>
        <end position="151"/>
    </location>
</feature>
<feature type="region of interest" description="Disordered" evidence="1">
    <location>
        <begin position="42"/>
        <end position="151"/>
    </location>
</feature>
<protein>
    <submittedName>
        <fullName evidence="3">Uncharacterized protein</fullName>
    </submittedName>
</protein>
<keyword evidence="2" id="KW-0472">Membrane</keyword>
<feature type="compositionally biased region" description="Pro residues" evidence="1">
    <location>
        <begin position="65"/>
        <end position="74"/>
    </location>
</feature>
<feature type="compositionally biased region" description="Pro residues" evidence="1">
    <location>
        <begin position="83"/>
        <end position="110"/>
    </location>
</feature>
<feature type="transmembrane region" description="Helical" evidence="2">
    <location>
        <begin position="20"/>
        <end position="42"/>
    </location>
</feature>
<reference evidence="3 4" key="1">
    <citation type="journal article" date="2019" name="Int. J. Syst. Evol. Microbiol.">
        <title>The Global Catalogue of Microorganisms (GCM) 10K type strain sequencing project: providing services to taxonomists for standard genome sequencing and annotation.</title>
        <authorList>
            <consortium name="The Broad Institute Genomics Platform"/>
            <consortium name="The Broad Institute Genome Sequencing Center for Infectious Disease"/>
            <person name="Wu L."/>
            <person name="Ma J."/>
        </authorList>
    </citation>
    <scope>NUCLEOTIDE SEQUENCE [LARGE SCALE GENOMIC DNA]</scope>
    <source>
        <strain evidence="3 4">JCM 11136</strain>
    </source>
</reference>
<name>A0ABN1P9J3_9ACTN</name>
<dbReference type="RefSeq" id="WP_343949943.1">
    <property type="nucleotide sequence ID" value="NZ_BAAAHQ010000010.1"/>
</dbReference>
<keyword evidence="4" id="KW-1185">Reference proteome</keyword>
<evidence type="ECO:0000313" key="4">
    <source>
        <dbReference type="Proteomes" id="UP001501578"/>
    </source>
</evidence>
<dbReference type="Proteomes" id="UP001501578">
    <property type="component" value="Unassembled WGS sequence"/>
</dbReference>
<comment type="caution">
    <text evidence="3">The sequence shown here is derived from an EMBL/GenBank/DDBJ whole genome shotgun (WGS) entry which is preliminary data.</text>
</comment>
<sequence>MMYGPPQQRPPRQPTSPPIVVLAAGLAGVAGFLFGLVSGLSFEEPASRPGPTVTVTAEPEMTADPPAPPAPQNPVPQETLPQNPAPQPPAPQNPVPSAPPATPTGPPATGGPPGTGVTGGPTGGPAATPGGPGADPTGVRPTGGGFDGGFDGLGAMRKLAVPSQMAPGTYRTAGPTAGQDTCYWARMRGESTADLIAGDMPQGPATITIQPTDKLFVTAGCAEWIKA</sequence>
<evidence type="ECO:0000256" key="1">
    <source>
        <dbReference type="SAM" id="MobiDB-lite"/>
    </source>
</evidence>
<feature type="compositionally biased region" description="Gly residues" evidence="1">
    <location>
        <begin position="111"/>
        <end position="123"/>
    </location>
</feature>
<gene>
    <name evidence="3" type="ORF">GCM10009560_24830</name>
</gene>
<feature type="compositionally biased region" description="Low complexity" evidence="1">
    <location>
        <begin position="124"/>
        <end position="139"/>
    </location>
</feature>
<organism evidence="3 4">
    <name type="scientific">Nonomuraea longicatena</name>
    <dbReference type="NCBI Taxonomy" id="83682"/>
    <lineage>
        <taxon>Bacteria</taxon>
        <taxon>Bacillati</taxon>
        <taxon>Actinomycetota</taxon>
        <taxon>Actinomycetes</taxon>
        <taxon>Streptosporangiales</taxon>
        <taxon>Streptosporangiaceae</taxon>
        <taxon>Nonomuraea</taxon>
    </lineage>
</organism>